<dbReference type="Proteomes" id="UP000215086">
    <property type="component" value="Chromosome"/>
</dbReference>
<dbReference type="GO" id="GO:0009428">
    <property type="term" value="C:bacterial-type flagellum basal body, distal rod, P ring"/>
    <property type="evidence" value="ECO:0007669"/>
    <property type="project" value="InterPro"/>
</dbReference>
<dbReference type="InterPro" id="IPR011989">
    <property type="entry name" value="ARM-like"/>
</dbReference>
<keyword evidence="6" id="KW-0969">Cilium</keyword>
<dbReference type="SMART" id="SM00567">
    <property type="entry name" value="EZ_HEAT"/>
    <property type="match status" value="3"/>
</dbReference>
<evidence type="ECO:0000256" key="5">
    <source>
        <dbReference type="SAM" id="MobiDB-lite"/>
    </source>
</evidence>
<dbReference type="PRINTS" id="PR01010">
    <property type="entry name" value="FLGPRINGFLGI"/>
</dbReference>
<dbReference type="GO" id="GO:0071973">
    <property type="term" value="P:bacterial-type flagellum-dependent cell motility"/>
    <property type="evidence" value="ECO:0007669"/>
    <property type="project" value="InterPro"/>
</dbReference>
<evidence type="ECO:0000256" key="3">
    <source>
        <dbReference type="ARBA" id="ARBA00022729"/>
    </source>
</evidence>
<dbReference type="GO" id="GO:0005198">
    <property type="term" value="F:structural molecule activity"/>
    <property type="evidence" value="ECO:0007669"/>
    <property type="project" value="InterPro"/>
</dbReference>
<dbReference type="GO" id="GO:0030288">
    <property type="term" value="C:outer membrane-bounded periplasmic space"/>
    <property type="evidence" value="ECO:0007669"/>
    <property type="project" value="InterPro"/>
</dbReference>
<keyword evidence="7" id="KW-1185">Reference proteome</keyword>
<evidence type="ECO:0000256" key="1">
    <source>
        <dbReference type="ARBA" id="ARBA00002591"/>
    </source>
</evidence>
<feature type="region of interest" description="Disordered" evidence="5">
    <location>
        <begin position="528"/>
        <end position="564"/>
    </location>
</feature>
<sequence>MWFIMAIPVIMGLAPCIIGCSLWMTGSKTPVLGETAEVKTPRLVGDLAVPYGLHSIVVEAIGLVTGLNGTGSDPLPSPERQFLLAEMQRRGVQNPNTVLASKNTSLVLVRGYLRPGIQKGDVFDVEVRVPSRSETTSLRGGFLLEVPLREMMILRGAVREGHILAKASGPVLVDPSADPEKDPVYATRGRILGGGVAERSRTLGLLLKPEHHSVANAARIESAINRRFYIVQRGLQEGVARAKTNEYVELKLHPRYKNNIPRYVAVVRAIPLRDNEQIRLQRLRELESELLNPATASQAALELEALGGPAVDVLKKGLTASSPVVRFHAAEALAYLDCPEAAPVLGQIARDEPAFRVYALAALSALNDLESVEILRELLKSPSAETRYGAFRALVELNPNDAAVAGEKLGDQFWYHVVRTEGPPMVHVTKNRRAEVVLFGDNIRLKGPFAVEAGNRIMVTSQEPGKVTVSRFAVNEADQKRFVSDSLDEIIRAVVELGGTYPDVVQMLQEARVAGALEARFEVDAVPEAGRRYEEKNAPNESDVAPSTVADHDVSDDDSGGTGG</sequence>
<dbReference type="AlphaFoldDB" id="A0A286RKD5"/>
<dbReference type="InterPro" id="IPR016024">
    <property type="entry name" value="ARM-type_fold"/>
</dbReference>
<gene>
    <name evidence="6" type="ORF">THTE_3825</name>
</gene>
<name>A0A286RKD5_9BACT</name>
<keyword evidence="6" id="KW-0966">Cell projection</keyword>
<dbReference type="InterPro" id="IPR004155">
    <property type="entry name" value="PBS_lyase_HEAT"/>
</dbReference>
<organism evidence="6 7">
    <name type="scientific">Thermogutta terrifontis</name>
    <dbReference type="NCBI Taxonomy" id="1331910"/>
    <lineage>
        <taxon>Bacteria</taxon>
        <taxon>Pseudomonadati</taxon>
        <taxon>Planctomycetota</taxon>
        <taxon>Planctomycetia</taxon>
        <taxon>Pirellulales</taxon>
        <taxon>Thermoguttaceae</taxon>
        <taxon>Thermogutta</taxon>
    </lineage>
</organism>
<dbReference type="EMBL" id="CP018477">
    <property type="protein sequence ID" value="ASV76426.1"/>
    <property type="molecule type" value="Genomic_DNA"/>
</dbReference>
<keyword evidence="3" id="KW-0732">Signal</keyword>
<dbReference type="Pfam" id="PF13646">
    <property type="entry name" value="HEAT_2"/>
    <property type="match status" value="1"/>
</dbReference>
<evidence type="ECO:0000256" key="4">
    <source>
        <dbReference type="ARBA" id="ARBA00023143"/>
    </source>
</evidence>
<comment type="function">
    <text evidence="1">Assembles around the rod to form the L-ring and probably protects the motor/basal body from shearing forces during rotation.</text>
</comment>
<accession>A0A286RKD5</accession>
<dbReference type="Pfam" id="PF02119">
    <property type="entry name" value="FlgI"/>
    <property type="match status" value="1"/>
</dbReference>
<evidence type="ECO:0000313" key="7">
    <source>
        <dbReference type="Proteomes" id="UP000215086"/>
    </source>
</evidence>
<feature type="compositionally biased region" description="Basic and acidic residues" evidence="5">
    <location>
        <begin position="528"/>
        <end position="538"/>
    </location>
</feature>
<comment type="subcellular location">
    <subcellularLocation>
        <location evidence="2">Bacterial flagellum basal body</location>
    </subcellularLocation>
</comment>
<feature type="compositionally biased region" description="Acidic residues" evidence="5">
    <location>
        <begin position="554"/>
        <end position="564"/>
    </location>
</feature>
<dbReference type="InterPro" id="IPR001782">
    <property type="entry name" value="Flag_FlgI"/>
</dbReference>
<dbReference type="PANTHER" id="PTHR30381">
    <property type="entry name" value="FLAGELLAR P-RING PERIPLASMIC PROTEIN FLGI"/>
    <property type="match status" value="1"/>
</dbReference>
<reference evidence="6 7" key="1">
    <citation type="journal article" name="Front. Microbiol.">
        <title>Sugar Metabolism of the First Thermophilic Planctomycete Thermogutta terrifontis: Comparative Genomic and Transcriptomic Approaches.</title>
        <authorList>
            <person name="Elcheninov A.G."/>
            <person name="Menzel P."/>
            <person name="Gudbergsdottir S.R."/>
            <person name="Slesarev A.I."/>
            <person name="Kadnikov V.V."/>
            <person name="Krogh A."/>
            <person name="Bonch-Osmolovskaya E.A."/>
            <person name="Peng X."/>
            <person name="Kublanov I.V."/>
        </authorList>
    </citation>
    <scope>NUCLEOTIDE SEQUENCE [LARGE SCALE GENOMIC DNA]</scope>
    <source>
        <strain evidence="6 7">R1</strain>
    </source>
</reference>
<dbReference type="KEGG" id="ttf:THTE_3825"/>
<evidence type="ECO:0000313" key="6">
    <source>
        <dbReference type="EMBL" id="ASV76426.1"/>
    </source>
</evidence>
<dbReference type="PANTHER" id="PTHR30381:SF0">
    <property type="entry name" value="FLAGELLAR P-RING PROTEIN"/>
    <property type="match status" value="1"/>
</dbReference>
<keyword evidence="6" id="KW-0282">Flagellum</keyword>
<protein>
    <submittedName>
        <fullName evidence="6">Flagellar P-ring protein FlgI</fullName>
    </submittedName>
</protein>
<keyword evidence="4" id="KW-0975">Bacterial flagellum</keyword>
<proteinExistence type="predicted"/>
<dbReference type="SUPFAM" id="SSF48371">
    <property type="entry name" value="ARM repeat"/>
    <property type="match status" value="1"/>
</dbReference>
<evidence type="ECO:0000256" key="2">
    <source>
        <dbReference type="ARBA" id="ARBA00004117"/>
    </source>
</evidence>
<dbReference type="Gene3D" id="1.25.10.10">
    <property type="entry name" value="Leucine-rich Repeat Variant"/>
    <property type="match status" value="1"/>
</dbReference>